<dbReference type="InterPro" id="IPR053714">
    <property type="entry name" value="Iso_Racemase_Enz_sf"/>
</dbReference>
<comment type="caution">
    <text evidence="3">The sequence shown here is derived from an EMBL/GenBank/DDBJ whole genome shotgun (WGS) entry which is preliminary data.</text>
</comment>
<reference evidence="3 4" key="1">
    <citation type="submission" date="2018-07" db="EMBL/GenBank/DDBJ databases">
        <title>Genomic Encyclopedia of Type Strains, Phase IV (KMG-IV): sequencing the most valuable type-strain genomes for metagenomic binning, comparative biology and taxonomic classification.</title>
        <authorList>
            <person name="Goeker M."/>
        </authorList>
    </citation>
    <scope>NUCLEOTIDE SEQUENCE [LARGE SCALE GENOMIC DNA]</scope>
    <source>
        <strain evidence="3 4">DSM 27016</strain>
    </source>
</reference>
<evidence type="ECO:0000256" key="2">
    <source>
        <dbReference type="SAM" id="Coils"/>
    </source>
</evidence>
<dbReference type="InterPro" id="IPR052186">
    <property type="entry name" value="Hydantoin_racemase-like"/>
</dbReference>
<dbReference type="Gene3D" id="3.40.50.12500">
    <property type="match status" value="1"/>
</dbReference>
<dbReference type="GO" id="GO:0047661">
    <property type="term" value="F:amino-acid racemase activity"/>
    <property type="evidence" value="ECO:0007669"/>
    <property type="project" value="InterPro"/>
</dbReference>
<keyword evidence="2" id="KW-0175">Coiled coil</keyword>
<dbReference type="PANTHER" id="PTHR28047:SF5">
    <property type="entry name" value="PROTEIN DCG1"/>
    <property type="match status" value="1"/>
</dbReference>
<dbReference type="RefSeq" id="WP_114299818.1">
    <property type="nucleotide sequence ID" value="NZ_QPJT01000035.1"/>
</dbReference>
<sequence length="235" mass="24859">MKKYLVINPNSSQKMTEDIRRTIQGLGLPNSDAHVVCMEKAPPVLESFTDYTIAGAEAVKYVSEGNAGGCSGILLACFGDPCLYALKECARVPVVGIAEASLSIALLLGFKFSIAAAASKARPMMESMVKGYGLESRMASVESLDLNIEDFINERELLENKLTECGKRAIQKGAEVLVLGCAGMTMISERVEKSLGIPVVDPVKAGMGALYAIAETGLCISRLGLYQEGGGLANA</sequence>
<feature type="coiled-coil region" evidence="2">
    <location>
        <begin position="141"/>
        <end position="168"/>
    </location>
</feature>
<evidence type="ECO:0000256" key="1">
    <source>
        <dbReference type="ARBA" id="ARBA00038414"/>
    </source>
</evidence>
<keyword evidence="4" id="KW-1185">Reference proteome</keyword>
<dbReference type="InterPro" id="IPR001920">
    <property type="entry name" value="Asp/Glu_race"/>
</dbReference>
<organism evidence="3 4">
    <name type="scientific">Anaerobacterium chartisolvens</name>
    <dbReference type="NCBI Taxonomy" id="1297424"/>
    <lineage>
        <taxon>Bacteria</taxon>
        <taxon>Bacillati</taxon>
        <taxon>Bacillota</taxon>
        <taxon>Clostridia</taxon>
        <taxon>Eubacteriales</taxon>
        <taxon>Oscillospiraceae</taxon>
        <taxon>Anaerobacterium</taxon>
    </lineage>
</organism>
<dbReference type="Proteomes" id="UP000253034">
    <property type="component" value="Unassembled WGS sequence"/>
</dbReference>
<dbReference type="AlphaFoldDB" id="A0A369AQ37"/>
<comment type="similarity">
    <text evidence="1">Belongs to the HyuE racemase family.</text>
</comment>
<dbReference type="Pfam" id="PF01177">
    <property type="entry name" value="Asp_Glu_race"/>
    <property type="match status" value="1"/>
</dbReference>
<protein>
    <submittedName>
        <fullName evidence="3">Allantoin racemase</fullName>
    </submittedName>
</protein>
<dbReference type="PANTHER" id="PTHR28047">
    <property type="entry name" value="PROTEIN DCG1"/>
    <property type="match status" value="1"/>
</dbReference>
<evidence type="ECO:0000313" key="4">
    <source>
        <dbReference type="Proteomes" id="UP000253034"/>
    </source>
</evidence>
<name>A0A369AQ37_9FIRM</name>
<dbReference type="SUPFAM" id="SSF53681">
    <property type="entry name" value="Aspartate/glutamate racemase"/>
    <property type="match status" value="1"/>
</dbReference>
<accession>A0A369AQ37</accession>
<dbReference type="OrthoDB" id="9791723at2"/>
<gene>
    <name evidence="3" type="ORF">DFR58_1355</name>
</gene>
<proteinExistence type="inferred from homology"/>
<dbReference type="EMBL" id="QPJT01000035">
    <property type="protein sequence ID" value="RCX09574.1"/>
    <property type="molecule type" value="Genomic_DNA"/>
</dbReference>
<dbReference type="InterPro" id="IPR015942">
    <property type="entry name" value="Asp/Glu/hydantoin_racemase"/>
</dbReference>
<evidence type="ECO:0000313" key="3">
    <source>
        <dbReference type="EMBL" id="RCX09574.1"/>
    </source>
</evidence>